<evidence type="ECO:0000313" key="1">
    <source>
        <dbReference type="EMBL" id="ABZ07961.1"/>
    </source>
</evidence>
<dbReference type="EMBL" id="EU016614">
    <property type="protein sequence ID" value="ABZ07961.1"/>
    <property type="molecule type" value="Genomic_DNA"/>
</dbReference>
<sequence>MDMTRRTMPICCDLEQYKLIEKFAKKRGMINASQAVEKILDEI</sequence>
<reference evidence="1" key="1">
    <citation type="journal article" date="2008" name="ISME J.">
        <title>Genomic patterns of recombination, clonal divergence and environment in marine microbial populations.</title>
        <authorList>
            <person name="Konstantinidis K.T."/>
            <person name="Delong E.F."/>
        </authorList>
    </citation>
    <scope>NUCLEOTIDE SEQUENCE</scope>
</reference>
<dbReference type="AlphaFoldDB" id="B3T5V2"/>
<name>B3T5V2_9ARCH</name>
<accession>B3T5V2</accession>
<gene>
    <name evidence="1" type="ORF">ALOHA_HF4000ANIW141M12ctg1g12</name>
</gene>
<organism evidence="1">
    <name type="scientific">uncultured marine crenarchaeote HF4000_ANIW141M12</name>
    <dbReference type="NCBI Taxonomy" id="455578"/>
    <lineage>
        <taxon>Archaea</taxon>
        <taxon>Nitrososphaerota</taxon>
        <taxon>Nitrososphaeria</taxon>
        <taxon>Nitrosopumilales</taxon>
        <taxon>environmental samples</taxon>
    </lineage>
</organism>
<proteinExistence type="predicted"/>
<protein>
    <submittedName>
        <fullName evidence="1">Uncharacterized protein</fullName>
    </submittedName>
</protein>